<dbReference type="Proteomes" id="UP000501690">
    <property type="component" value="Linkage Group LG7"/>
</dbReference>
<gene>
    <name evidence="1" type="ORF">DEO72_LG7g841</name>
</gene>
<sequence>MDKFASLGDTGLHRQAVPCGNLETPKFGMSRLAAMCSPPGEVSVKGGRIAAVIEFGMDVGIPADLEVDVERLGVNGEIAFAEEVGVEGGIAADPEVGVEVGIGGDVDVGVLSQGVVEVTVEEDVGDEVGL</sequence>
<dbReference type="EMBL" id="CP039351">
    <property type="protein sequence ID" value="QCD99558.1"/>
    <property type="molecule type" value="Genomic_DNA"/>
</dbReference>
<evidence type="ECO:0000313" key="2">
    <source>
        <dbReference type="Proteomes" id="UP000501690"/>
    </source>
</evidence>
<protein>
    <submittedName>
        <fullName evidence="1">Uncharacterized protein</fullName>
    </submittedName>
</protein>
<keyword evidence="2" id="KW-1185">Reference proteome</keyword>
<proteinExistence type="predicted"/>
<accession>A0A4D6MH28</accession>
<name>A0A4D6MH28_VIGUN</name>
<organism evidence="1 2">
    <name type="scientific">Vigna unguiculata</name>
    <name type="common">Cowpea</name>
    <dbReference type="NCBI Taxonomy" id="3917"/>
    <lineage>
        <taxon>Eukaryota</taxon>
        <taxon>Viridiplantae</taxon>
        <taxon>Streptophyta</taxon>
        <taxon>Embryophyta</taxon>
        <taxon>Tracheophyta</taxon>
        <taxon>Spermatophyta</taxon>
        <taxon>Magnoliopsida</taxon>
        <taxon>eudicotyledons</taxon>
        <taxon>Gunneridae</taxon>
        <taxon>Pentapetalae</taxon>
        <taxon>rosids</taxon>
        <taxon>fabids</taxon>
        <taxon>Fabales</taxon>
        <taxon>Fabaceae</taxon>
        <taxon>Papilionoideae</taxon>
        <taxon>50 kb inversion clade</taxon>
        <taxon>NPAAA clade</taxon>
        <taxon>indigoferoid/millettioid clade</taxon>
        <taxon>Phaseoleae</taxon>
        <taxon>Vigna</taxon>
    </lineage>
</organism>
<dbReference type="AlphaFoldDB" id="A0A4D6MH28"/>
<reference evidence="1 2" key="1">
    <citation type="submission" date="2019-04" db="EMBL/GenBank/DDBJ databases">
        <title>An improved genome assembly and genetic linkage map for asparagus bean, Vigna unguiculata ssp. sesquipedialis.</title>
        <authorList>
            <person name="Xia Q."/>
            <person name="Zhang R."/>
            <person name="Dong Y."/>
        </authorList>
    </citation>
    <scope>NUCLEOTIDE SEQUENCE [LARGE SCALE GENOMIC DNA]</scope>
    <source>
        <tissue evidence="1">Leaf</tissue>
    </source>
</reference>
<evidence type="ECO:0000313" key="1">
    <source>
        <dbReference type="EMBL" id="QCD99558.1"/>
    </source>
</evidence>